<dbReference type="PANTHER" id="PTHR43537">
    <property type="entry name" value="TRANSCRIPTIONAL REGULATOR, GNTR FAMILY"/>
    <property type="match status" value="1"/>
</dbReference>
<dbReference type="EMBL" id="LJFS01000056">
    <property type="protein sequence ID" value="KPG25283.1"/>
    <property type="molecule type" value="Genomic_DNA"/>
</dbReference>
<organism evidence="5 7">
    <name type="scientific">Mycobacteroides immunogenum</name>
    <dbReference type="NCBI Taxonomy" id="83262"/>
    <lineage>
        <taxon>Bacteria</taxon>
        <taxon>Bacillati</taxon>
        <taxon>Actinomycetota</taxon>
        <taxon>Actinomycetes</taxon>
        <taxon>Mycobacteriales</taxon>
        <taxon>Mycobacteriaceae</taxon>
        <taxon>Mycobacteroides</taxon>
    </lineage>
</organism>
<name>A0A7V8RYP0_9MYCO</name>
<dbReference type="SUPFAM" id="SSF46785">
    <property type="entry name" value="Winged helix' DNA-binding domain"/>
    <property type="match status" value="1"/>
</dbReference>
<evidence type="ECO:0000313" key="8">
    <source>
        <dbReference type="Proteomes" id="UP000037962"/>
    </source>
</evidence>
<evidence type="ECO:0000256" key="2">
    <source>
        <dbReference type="ARBA" id="ARBA00023125"/>
    </source>
</evidence>
<keyword evidence="2" id="KW-0238">DNA-binding</keyword>
<dbReference type="SUPFAM" id="SSF48008">
    <property type="entry name" value="GntR ligand-binding domain-like"/>
    <property type="match status" value="1"/>
</dbReference>
<protein>
    <submittedName>
        <fullName evidence="5">GntR family transcriptional regulator</fullName>
    </submittedName>
</protein>
<dbReference type="InterPro" id="IPR036388">
    <property type="entry name" value="WH-like_DNA-bd_sf"/>
</dbReference>
<comment type="caution">
    <text evidence="5">The sequence shown here is derived from an EMBL/GenBank/DDBJ whole genome shotgun (WGS) entry which is preliminary data.</text>
</comment>
<dbReference type="Gene3D" id="1.10.10.10">
    <property type="entry name" value="Winged helix-like DNA-binding domain superfamily/Winged helix DNA-binding domain"/>
    <property type="match status" value="1"/>
</dbReference>
<dbReference type="Gene3D" id="1.20.120.530">
    <property type="entry name" value="GntR ligand-binding domain-like"/>
    <property type="match status" value="1"/>
</dbReference>
<keyword evidence="1" id="KW-0805">Transcription regulation</keyword>
<evidence type="ECO:0000313" key="6">
    <source>
        <dbReference type="EMBL" id="KPG25283.1"/>
    </source>
</evidence>
<dbReference type="CDD" id="cd07377">
    <property type="entry name" value="WHTH_GntR"/>
    <property type="match status" value="1"/>
</dbReference>
<keyword evidence="8" id="KW-1185">Reference proteome</keyword>
<dbReference type="Proteomes" id="UP000037843">
    <property type="component" value="Unassembled WGS sequence"/>
</dbReference>
<dbReference type="Pfam" id="PF07729">
    <property type="entry name" value="FCD"/>
    <property type="match status" value="1"/>
</dbReference>
<feature type="domain" description="HTH gntR-type" evidence="4">
    <location>
        <begin position="16"/>
        <end position="83"/>
    </location>
</feature>
<evidence type="ECO:0000313" key="5">
    <source>
        <dbReference type="EMBL" id="KPG17940.1"/>
    </source>
</evidence>
<reference evidence="7 8" key="1">
    <citation type="submission" date="2015-09" db="EMBL/GenBank/DDBJ databases">
        <title>Genome Sequences of Mycobacterium immunogenum Isolates, Recuperated from a Chloraminated Drinking Water Distribution System Simulator Subjected to Episodes of Nitrification.</title>
        <authorList>
            <person name="Gomez-Alvarez V."/>
            <person name="Revetta R.P."/>
        </authorList>
    </citation>
    <scope>NUCLEOTIDE SEQUENCE [LARGE SCALE GENOMIC DNA]</scope>
    <source>
        <strain evidence="5 7">H008</strain>
        <strain evidence="6 8">H076</strain>
    </source>
</reference>
<dbReference type="GO" id="GO:0003700">
    <property type="term" value="F:DNA-binding transcription factor activity"/>
    <property type="evidence" value="ECO:0007669"/>
    <property type="project" value="InterPro"/>
</dbReference>
<dbReference type="PANTHER" id="PTHR43537:SF49">
    <property type="entry name" value="TRANSCRIPTIONAL REGULATORY PROTEIN"/>
    <property type="match status" value="1"/>
</dbReference>
<accession>A0A7V8RYP0</accession>
<dbReference type="GO" id="GO:0003677">
    <property type="term" value="F:DNA binding"/>
    <property type="evidence" value="ECO:0007669"/>
    <property type="project" value="UniProtKB-KW"/>
</dbReference>
<dbReference type="InterPro" id="IPR036390">
    <property type="entry name" value="WH_DNA-bd_sf"/>
</dbReference>
<proteinExistence type="predicted"/>
<dbReference type="SMART" id="SM00895">
    <property type="entry name" value="FCD"/>
    <property type="match status" value="1"/>
</dbReference>
<dbReference type="PRINTS" id="PR00035">
    <property type="entry name" value="HTHGNTR"/>
</dbReference>
<dbReference type="EMBL" id="LJFO01000001">
    <property type="protein sequence ID" value="KPG17940.1"/>
    <property type="molecule type" value="Genomic_DNA"/>
</dbReference>
<dbReference type="InterPro" id="IPR011711">
    <property type="entry name" value="GntR_C"/>
</dbReference>
<dbReference type="KEGG" id="miz:BAB75_26060"/>
<keyword evidence="3" id="KW-0804">Transcription</keyword>
<evidence type="ECO:0000256" key="3">
    <source>
        <dbReference type="ARBA" id="ARBA00023163"/>
    </source>
</evidence>
<dbReference type="SMART" id="SM00345">
    <property type="entry name" value="HTH_GNTR"/>
    <property type="match status" value="1"/>
</dbReference>
<dbReference type="Proteomes" id="UP000037962">
    <property type="component" value="Unassembled WGS sequence"/>
</dbReference>
<evidence type="ECO:0000259" key="4">
    <source>
        <dbReference type="PROSITE" id="PS50949"/>
    </source>
</evidence>
<evidence type="ECO:0000313" key="7">
    <source>
        <dbReference type="Proteomes" id="UP000037843"/>
    </source>
</evidence>
<dbReference type="AlphaFoldDB" id="A0A7V8RYP0"/>
<dbReference type="InterPro" id="IPR008920">
    <property type="entry name" value="TF_FadR/GntR_C"/>
</dbReference>
<sequence length="239" mass="26279">MHGSAGSQVEVVPAEQSQVDRAYEQLSEEIIRGELVGGVHLSEVALAERLGVSRTPLRQAIQRLTLEGLVKTTPGRGAFVSELTLSEIANLFQVREALETYIARLHARAGDRSEFEGLRADFEAQQTILRTARRIEDHIDDCYALVARMDAALYDGIVNPYLDEAARAMRRNLRRIRQIARRTPVRMAATIEEHLAICQAIHAGDEDQAAKATAAHINNSFHNILGVIAADAGIPGTPR</sequence>
<dbReference type="Pfam" id="PF00392">
    <property type="entry name" value="GntR"/>
    <property type="match status" value="1"/>
</dbReference>
<evidence type="ECO:0000256" key="1">
    <source>
        <dbReference type="ARBA" id="ARBA00023015"/>
    </source>
</evidence>
<gene>
    <name evidence="5" type="ORF">AN908_01990</name>
    <name evidence="6" type="ORF">AN912_27345</name>
</gene>
<dbReference type="InterPro" id="IPR000524">
    <property type="entry name" value="Tscrpt_reg_HTH_GntR"/>
</dbReference>
<dbReference type="PROSITE" id="PS50949">
    <property type="entry name" value="HTH_GNTR"/>
    <property type="match status" value="1"/>
</dbReference>